<dbReference type="RefSeq" id="WP_273631773.1">
    <property type="nucleotide sequence ID" value="NZ_CP117167.1"/>
</dbReference>
<proteinExistence type="predicted"/>
<keyword evidence="3" id="KW-1185">Reference proteome</keyword>
<gene>
    <name evidence="2" type="ORF">PQO05_05965</name>
</gene>
<feature type="transmembrane region" description="Helical" evidence="1">
    <location>
        <begin position="49"/>
        <end position="69"/>
    </location>
</feature>
<keyword evidence="1" id="KW-1133">Transmembrane helix</keyword>
<dbReference type="Proteomes" id="UP001216139">
    <property type="component" value="Chromosome"/>
</dbReference>
<keyword evidence="1" id="KW-0812">Transmembrane</keyword>
<feature type="transmembrane region" description="Helical" evidence="1">
    <location>
        <begin position="111"/>
        <end position="128"/>
    </location>
</feature>
<reference evidence="2 3" key="1">
    <citation type="submission" date="2023-02" db="EMBL/GenBank/DDBJ databases">
        <title>Genome sequence of Mucilaginibacter jinjuensis strain KACC 16571.</title>
        <authorList>
            <person name="Kim S."/>
            <person name="Heo J."/>
            <person name="Kwon S.-W."/>
        </authorList>
    </citation>
    <scope>NUCLEOTIDE SEQUENCE [LARGE SCALE GENOMIC DNA]</scope>
    <source>
        <strain evidence="2 3">KACC 16571</strain>
    </source>
</reference>
<sequence length="146" mass="16533">MRKIIIMLLYFLITIVGLSSIGIWLPFAIDRHDLGAASAATWHTLPGNILTYSLSIFMIAVIDRILHFLNSSSYSNHSIEFLLIIIVIAGCGYIVYQSIYFLKFNQLCDAIYYAKIVAVIAWIAWLYVKLRSPHEDQFAAMGGQIK</sequence>
<organism evidence="2 3">
    <name type="scientific">Mucilaginibacter jinjuensis</name>
    <dbReference type="NCBI Taxonomy" id="1176721"/>
    <lineage>
        <taxon>Bacteria</taxon>
        <taxon>Pseudomonadati</taxon>
        <taxon>Bacteroidota</taxon>
        <taxon>Sphingobacteriia</taxon>
        <taxon>Sphingobacteriales</taxon>
        <taxon>Sphingobacteriaceae</taxon>
        <taxon>Mucilaginibacter</taxon>
    </lineage>
</organism>
<evidence type="ECO:0008006" key="4">
    <source>
        <dbReference type="Google" id="ProtNLM"/>
    </source>
</evidence>
<accession>A0ABY7TBB1</accession>
<keyword evidence="1" id="KW-0472">Membrane</keyword>
<feature type="transmembrane region" description="Helical" evidence="1">
    <location>
        <begin position="7"/>
        <end position="29"/>
    </location>
</feature>
<protein>
    <recommendedName>
        <fullName evidence="4">DUF4293 family protein</fullName>
    </recommendedName>
</protein>
<name>A0ABY7TBB1_9SPHI</name>
<evidence type="ECO:0000313" key="2">
    <source>
        <dbReference type="EMBL" id="WCT13479.1"/>
    </source>
</evidence>
<evidence type="ECO:0000313" key="3">
    <source>
        <dbReference type="Proteomes" id="UP001216139"/>
    </source>
</evidence>
<evidence type="ECO:0000256" key="1">
    <source>
        <dbReference type="SAM" id="Phobius"/>
    </source>
</evidence>
<feature type="transmembrane region" description="Helical" evidence="1">
    <location>
        <begin position="81"/>
        <end position="99"/>
    </location>
</feature>
<dbReference type="EMBL" id="CP117167">
    <property type="protein sequence ID" value="WCT13479.1"/>
    <property type="molecule type" value="Genomic_DNA"/>
</dbReference>